<organism evidence="1 2">
    <name type="scientific">Pocillopora damicornis</name>
    <name type="common">Cauliflower coral</name>
    <name type="synonym">Millepora damicornis</name>
    <dbReference type="NCBI Taxonomy" id="46731"/>
    <lineage>
        <taxon>Eukaryota</taxon>
        <taxon>Metazoa</taxon>
        <taxon>Cnidaria</taxon>
        <taxon>Anthozoa</taxon>
        <taxon>Hexacorallia</taxon>
        <taxon>Scleractinia</taxon>
        <taxon>Astrocoeniina</taxon>
        <taxon>Pocilloporidae</taxon>
        <taxon>Pocillopora</taxon>
    </lineage>
</organism>
<gene>
    <name evidence="1" type="ORF">pdam_00010019</name>
</gene>
<keyword evidence="2" id="KW-1185">Reference proteome</keyword>
<protein>
    <submittedName>
        <fullName evidence="1">Uncharacterized protein</fullName>
    </submittedName>
</protein>
<name>A0A3M6T568_POCDA</name>
<dbReference type="EMBL" id="RCHS01004322">
    <property type="protein sequence ID" value="RMX36488.1"/>
    <property type="molecule type" value="Genomic_DNA"/>
</dbReference>
<sequence>MAITTYVRFKVTICLYLSPSTKARSLSTLIAVIVKIDTEQMTANKQQKKALKSKRYRDQLLRDNDTGVWMADEEKIPSARRPG</sequence>
<evidence type="ECO:0000313" key="1">
    <source>
        <dbReference type="EMBL" id="RMX36488.1"/>
    </source>
</evidence>
<dbReference type="AlphaFoldDB" id="A0A3M6T568"/>
<dbReference type="Proteomes" id="UP000275408">
    <property type="component" value="Unassembled WGS sequence"/>
</dbReference>
<accession>A0A3M6T568</accession>
<comment type="caution">
    <text evidence="1">The sequence shown here is derived from an EMBL/GenBank/DDBJ whole genome shotgun (WGS) entry which is preliminary data.</text>
</comment>
<reference evidence="1 2" key="1">
    <citation type="journal article" date="2018" name="Sci. Rep.">
        <title>Comparative analysis of the Pocillopora damicornis genome highlights role of immune system in coral evolution.</title>
        <authorList>
            <person name="Cunning R."/>
            <person name="Bay R.A."/>
            <person name="Gillette P."/>
            <person name="Baker A.C."/>
            <person name="Traylor-Knowles N."/>
        </authorList>
    </citation>
    <scope>NUCLEOTIDE SEQUENCE [LARGE SCALE GENOMIC DNA]</scope>
    <source>
        <strain evidence="1">RSMAS</strain>
        <tissue evidence="1">Whole animal</tissue>
    </source>
</reference>
<evidence type="ECO:0000313" key="2">
    <source>
        <dbReference type="Proteomes" id="UP000275408"/>
    </source>
</evidence>
<proteinExistence type="predicted"/>